<sequence length="155" mass="17572">MLLEYTIPRKSYAAAQEVEVRGIVEKEMGNFLVDFNPKVNIPTTGEERGTPPTPGVDISALYKKYRFQPGIEYYSQYRQLSQPISILQKQQVLFATFEAHPIHAINWQLGVGFGLANGSDSIVLRSLTTFDFKTHHGEEEAAAVQEKQVQEKQER</sequence>
<gene>
    <name evidence="1" type="ORF">GRAN_4402</name>
</gene>
<reference evidence="1 2" key="1">
    <citation type="submission" date="2018-11" db="EMBL/GenBank/DDBJ databases">
        <authorList>
            <person name="Mardanov A.V."/>
            <person name="Ravin N.V."/>
            <person name="Dedysh S.N."/>
        </authorList>
    </citation>
    <scope>NUCLEOTIDE SEQUENCE [LARGE SCALE GENOMIC DNA]</scope>
    <source>
        <strain evidence="1 2">AF10</strain>
    </source>
</reference>
<dbReference type="OrthoDB" id="5948508at2"/>
<dbReference type="AlphaFoldDB" id="A0A4Q0T054"/>
<reference evidence="2" key="2">
    <citation type="submission" date="2019-02" db="EMBL/GenBank/DDBJ databases">
        <title>Granulicella sibirica sp. nov., a psychrotolerant acidobacterium isolated from an organic soil layer in forested tundra, West Siberia.</title>
        <authorList>
            <person name="Oshkin I.Y."/>
            <person name="Kulichevskaya I.S."/>
            <person name="Rijpstra W.I.C."/>
            <person name="Sinninghe Damste J.S."/>
            <person name="Rakitin A.L."/>
            <person name="Ravin N.V."/>
            <person name="Dedysh S.N."/>
        </authorList>
    </citation>
    <scope>NUCLEOTIDE SEQUENCE [LARGE SCALE GENOMIC DNA]</scope>
    <source>
        <strain evidence="2">AF10</strain>
    </source>
</reference>
<comment type="caution">
    <text evidence="1">The sequence shown here is derived from an EMBL/GenBank/DDBJ whole genome shotgun (WGS) entry which is preliminary data.</text>
</comment>
<dbReference type="RefSeq" id="WP_128914940.1">
    <property type="nucleotide sequence ID" value="NZ_RDSM01000003.1"/>
</dbReference>
<dbReference type="EMBL" id="RDSM01000003">
    <property type="protein sequence ID" value="RXH55298.1"/>
    <property type="molecule type" value="Genomic_DNA"/>
</dbReference>
<accession>A0A4Q0T054</accession>
<keyword evidence="2" id="KW-1185">Reference proteome</keyword>
<proteinExistence type="predicted"/>
<evidence type="ECO:0000313" key="1">
    <source>
        <dbReference type="EMBL" id="RXH55298.1"/>
    </source>
</evidence>
<dbReference type="Proteomes" id="UP000289437">
    <property type="component" value="Unassembled WGS sequence"/>
</dbReference>
<protein>
    <submittedName>
        <fullName evidence="1">Uncharacterized protein</fullName>
    </submittedName>
</protein>
<organism evidence="1 2">
    <name type="scientific">Granulicella sibirica</name>
    <dbReference type="NCBI Taxonomy" id="2479048"/>
    <lineage>
        <taxon>Bacteria</taxon>
        <taxon>Pseudomonadati</taxon>
        <taxon>Acidobacteriota</taxon>
        <taxon>Terriglobia</taxon>
        <taxon>Terriglobales</taxon>
        <taxon>Acidobacteriaceae</taxon>
        <taxon>Granulicella</taxon>
    </lineage>
</organism>
<name>A0A4Q0T054_9BACT</name>
<evidence type="ECO:0000313" key="2">
    <source>
        <dbReference type="Proteomes" id="UP000289437"/>
    </source>
</evidence>